<feature type="region of interest" description="Disordered" evidence="1">
    <location>
        <begin position="106"/>
        <end position="133"/>
    </location>
</feature>
<keyword evidence="2" id="KW-1133">Transmembrane helix</keyword>
<reference evidence="3" key="1">
    <citation type="submission" date="2023-10" db="EMBL/GenBank/DDBJ databases">
        <authorList>
            <person name="Chen Y."/>
            <person name="Shah S."/>
            <person name="Dougan E. K."/>
            <person name="Thang M."/>
            <person name="Chan C."/>
        </authorList>
    </citation>
    <scope>NUCLEOTIDE SEQUENCE [LARGE SCALE GENOMIC DNA]</scope>
</reference>
<gene>
    <name evidence="3" type="ORF">PCOR1329_LOCUS36388</name>
</gene>
<proteinExistence type="predicted"/>
<sequence length="133" mass="14705">MQWHRSEALYEWMTIAQSKEEVLAGIPFSNQCRFLDFFGQPAVEVKHARRDAQDILLPLLFISIIFVSAYLRGHVTIAVELHSSAPRHCRVASAINDSVLASHARACRPNRGHPSGGGADGGNEGRLDRTCSH</sequence>
<keyword evidence="4" id="KW-1185">Reference proteome</keyword>
<accession>A0ABN9T7N5</accession>
<keyword evidence="2" id="KW-0472">Membrane</keyword>
<evidence type="ECO:0000313" key="4">
    <source>
        <dbReference type="Proteomes" id="UP001189429"/>
    </source>
</evidence>
<feature type="transmembrane region" description="Helical" evidence="2">
    <location>
        <begin position="55"/>
        <end position="73"/>
    </location>
</feature>
<name>A0ABN9T7N5_9DINO</name>
<comment type="caution">
    <text evidence="3">The sequence shown here is derived from an EMBL/GenBank/DDBJ whole genome shotgun (WGS) entry which is preliminary data.</text>
</comment>
<dbReference type="Proteomes" id="UP001189429">
    <property type="component" value="Unassembled WGS sequence"/>
</dbReference>
<organism evidence="3 4">
    <name type="scientific">Prorocentrum cordatum</name>
    <dbReference type="NCBI Taxonomy" id="2364126"/>
    <lineage>
        <taxon>Eukaryota</taxon>
        <taxon>Sar</taxon>
        <taxon>Alveolata</taxon>
        <taxon>Dinophyceae</taxon>
        <taxon>Prorocentrales</taxon>
        <taxon>Prorocentraceae</taxon>
        <taxon>Prorocentrum</taxon>
    </lineage>
</organism>
<feature type="compositionally biased region" description="Basic and acidic residues" evidence="1">
    <location>
        <begin position="123"/>
        <end position="133"/>
    </location>
</feature>
<evidence type="ECO:0000256" key="2">
    <source>
        <dbReference type="SAM" id="Phobius"/>
    </source>
</evidence>
<protein>
    <submittedName>
        <fullName evidence="3">Uncharacterized protein</fullName>
    </submittedName>
</protein>
<evidence type="ECO:0000313" key="3">
    <source>
        <dbReference type="EMBL" id="CAK0841097.1"/>
    </source>
</evidence>
<evidence type="ECO:0000256" key="1">
    <source>
        <dbReference type="SAM" id="MobiDB-lite"/>
    </source>
</evidence>
<keyword evidence="2" id="KW-0812">Transmembrane</keyword>
<dbReference type="EMBL" id="CAUYUJ010014427">
    <property type="protein sequence ID" value="CAK0841097.1"/>
    <property type="molecule type" value="Genomic_DNA"/>
</dbReference>